<dbReference type="PIRSF" id="PIRSF029171">
    <property type="entry name" value="Esterase_LipA"/>
    <property type="match status" value="1"/>
</dbReference>
<organism evidence="1">
    <name type="scientific">freshwater metagenome</name>
    <dbReference type="NCBI Taxonomy" id="449393"/>
    <lineage>
        <taxon>unclassified sequences</taxon>
        <taxon>metagenomes</taxon>
        <taxon>ecological metagenomes</taxon>
    </lineage>
</organism>
<dbReference type="Gene3D" id="3.40.50.1820">
    <property type="entry name" value="alpha/beta hydrolase"/>
    <property type="match status" value="1"/>
</dbReference>
<dbReference type="EMBL" id="CAEZYW010000008">
    <property type="protein sequence ID" value="CAB4729768.1"/>
    <property type="molecule type" value="Genomic_DNA"/>
</dbReference>
<name>A0A6J6S4X0_9ZZZZ</name>
<proteinExistence type="predicted"/>
<reference evidence="1" key="1">
    <citation type="submission" date="2020-05" db="EMBL/GenBank/DDBJ databases">
        <authorList>
            <person name="Chiriac C."/>
            <person name="Salcher M."/>
            <person name="Ghai R."/>
            <person name="Kavagutti S V."/>
        </authorList>
    </citation>
    <scope>NUCLEOTIDE SEQUENCE</scope>
</reference>
<dbReference type="InterPro" id="IPR029058">
    <property type="entry name" value="AB_hydrolase_fold"/>
</dbReference>
<dbReference type="AlphaFoldDB" id="A0A6J6S4X0"/>
<dbReference type="SUPFAM" id="SSF53474">
    <property type="entry name" value="alpha/beta-Hydrolases"/>
    <property type="match status" value="1"/>
</dbReference>
<dbReference type="GO" id="GO:0004806">
    <property type="term" value="F:triacylglycerol lipase activity"/>
    <property type="evidence" value="ECO:0007669"/>
    <property type="project" value="InterPro"/>
</dbReference>
<sequence>MSEPGTLLHHEEIATSVVGAKAWRIRYSSRDVNDLEHAVTGLVIAPTGNETNRPILTWAHGTTGLGDGACPSAQPDPARELTTYFTAEATQQIDYGVPGVQGFIDAGWVVCATDYQGLGTPGMHHYIVNRSNARDAVNIVHAARSLPAGAGTVVACSGWSQGGGTAAAVAELDPEDFGDLTLIGSVCMSPGVPSIALEHPSGPTAGLTNEAVAPDSHLVMMLCGVHAANPRELDLADVFTPLGIEIIETAWNSQPVHHLNDTIARLFRLKGPILQSPPRNFDAWKQAIIRGSAAQVKPICPVLVCVDSFEEGTVVPVVWQQAYSTAATALGGLIEVRDYPNDDHFSLPQSCADDSRAWLTRLLP</sequence>
<gene>
    <name evidence="1" type="ORF">UFOPK2786_00104</name>
</gene>
<accession>A0A6J6S4X0</accession>
<dbReference type="PANTHER" id="PTHR34853">
    <property type="match status" value="1"/>
</dbReference>
<evidence type="ECO:0000313" key="1">
    <source>
        <dbReference type="EMBL" id="CAB4729768.1"/>
    </source>
</evidence>
<dbReference type="InterPro" id="IPR005152">
    <property type="entry name" value="Lipase_secreted"/>
</dbReference>
<dbReference type="Pfam" id="PF03583">
    <property type="entry name" value="LIP"/>
    <property type="match status" value="1"/>
</dbReference>
<protein>
    <submittedName>
        <fullName evidence="1">Unannotated protein</fullName>
    </submittedName>
</protein>
<dbReference type="PANTHER" id="PTHR34853:SF1">
    <property type="entry name" value="LIPASE 5"/>
    <property type="match status" value="1"/>
</dbReference>
<dbReference type="GO" id="GO:0016042">
    <property type="term" value="P:lipid catabolic process"/>
    <property type="evidence" value="ECO:0007669"/>
    <property type="project" value="InterPro"/>
</dbReference>